<reference evidence="2 3" key="1">
    <citation type="journal article" date="2020" name="Genomics">
        <title>Complete, high-quality genomes from long-read metagenomic sequencing of two wolf lichen thalli reveals enigmatic genome architecture.</title>
        <authorList>
            <person name="McKenzie S.K."/>
            <person name="Walston R.F."/>
            <person name="Allen J.L."/>
        </authorList>
    </citation>
    <scope>NUCLEOTIDE SEQUENCE [LARGE SCALE GENOMIC DNA]</scope>
    <source>
        <strain evidence="2">WasteWater2</strain>
    </source>
</reference>
<sequence>MSSSSRSRKIFDEILRGDSSLPSYAGSSRDASRPTAPTPRSIQDDHRAPTFPQDPAPPPPPPLAPPPANMRPRRTPAVGVSAFPRHPVMAKHFASVSNTNTGGTFLEEKKSSLMIYKKTAIPPETLEEHSIYPVGDRLRKVPQSEESLDSQMGPEQGYSRNPEFNLQYQVRKEIRRLWVEKHSKTAEDTDRLDRDTGHQSGVVKSDGDPTIREEIPNPRRVLHESLEWHDDSDAENLDKGLTVFADTPRDESIVEERGEWLLPPWDVPDPIHAPSLTALSSMMEWDPEADIDFQTEARAGWSDCRFKVPQTPADIESLQQALEITRMDFWIRSPNERYPEDLSQYKGESYGSQHRRLQHAFCRIWRDLETEAAPALYRLPEWMFGFEYCYWKPSSWGYNKRSNAYNEGLSEMAAEKNEKSLENLRYQDWKAKLKEVSGAPTLADFAPSRRSVAPEEIERGGNEGLYSVSPTPDFII</sequence>
<feature type="compositionally biased region" description="Basic and acidic residues" evidence="1">
    <location>
        <begin position="205"/>
        <end position="214"/>
    </location>
</feature>
<keyword evidence="3" id="KW-1185">Reference proteome</keyword>
<gene>
    <name evidence="2" type="ORF">HO173_008925</name>
</gene>
<organism evidence="2 3">
    <name type="scientific">Letharia columbiana</name>
    <dbReference type="NCBI Taxonomy" id="112416"/>
    <lineage>
        <taxon>Eukaryota</taxon>
        <taxon>Fungi</taxon>
        <taxon>Dikarya</taxon>
        <taxon>Ascomycota</taxon>
        <taxon>Pezizomycotina</taxon>
        <taxon>Lecanoromycetes</taxon>
        <taxon>OSLEUM clade</taxon>
        <taxon>Lecanoromycetidae</taxon>
        <taxon>Lecanorales</taxon>
        <taxon>Lecanorineae</taxon>
        <taxon>Parmeliaceae</taxon>
        <taxon>Letharia</taxon>
    </lineage>
</organism>
<dbReference type="OrthoDB" id="10301829at2759"/>
<evidence type="ECO:0000313" key="3">
    <source>
        <dbReference type="Proteomes" id="UP000578531"/>
    </source>
</evidence>
<feature type="region of interest" description="Disordered" evidence="1">
    <location>
        <begin position="183"/>
        <end position="214"/>
    </location>
</feature>
<name>A0A8H6L2F1_9LECA</name>
<feature type="compositionally biased region" description="Basic and acidic residues" evidence="1">
    <location>
        <begin position="183"/>
        <end position="197"/>
    </location>
</feature>
<feature type="compositionally biased region" description="Pro residues" evidence="1">
    <location>
        <begin position="52"/>
        <end position="69"/>
    </location>
</feature>
<evidence type="ECO:0000256" key="1">
    <source>
        <dbReference type="SAM" id="MobiDB-lite"/>
    </source>
</evidence>
<feature type="region of interest" description="Disordered" evidence="1">
    <location>
        <begin position="1"/>
        <end position="80"/>
    </location>
</feature>
<feature type="region of interest" description="Disordered" evidence="1">
    <location>
        <begin position="453"/>
        <end position="476"/>
    </location>
</feature>
<evidence type="ECO:0000313" key="2">
    <source>
        <dbReference type="EMBL" id="KAF6232962.1"/>
    </source>
</evidence>
<dbReference type="GeneID" id="59290579"/>
<proteinExistence type="predicted"/>
<dbReference type="Proteomes" id="UP000578531">
    <property type="component" value="Unassembled WGS sequence"/>
</dbReference>
<comment type="caution">
    <text evidence="2">The sequence shown here is derived from an EMBL/GenBank/DDBJ whole genome shotgun (WGS) entry which is preliminary data.</text>
</comment>
<dbReference type="RefSeq" id="XP_037162385.1">
    <property type="nucleotide sequence ID" value="XM_037310821.1"/>
</dbReference>
<dbReference type="AlphaFoldDB" id="A0A8H6L2F1"/>
<protein>
    <submittedName>
        <fullName evidence="2">Uncharacterized protein</fullName>
    </submittedName>
</protein>
<dbReference type="EMBL" id="JACCJC010000044">
    <property type="protein sequence ID" value="KAF6232962.1"/>
    <property type="molecule type" value="Genomic_DNA"/>
</dbReference>
<accession>A0A8H6L2F1</accession>